<reference evidence="1" key="3">
    <citation type="submission" date="2025-09" db="UniProtKB">
        <authorList>
            <consortium name="Ensembl"/>
        </authorList>
    </citation>
    <scope>IDENTIFICATION</scope>
</reference>
<evidence type="ECO:0000313" key="1">
    <source>
        <dbReference type="Ensembl" id="ENSPPAP00000003256.1"/>
    </source>
</evidence>
<sequence length="267" mass="28401">MAKRSLAVFLWPQLCSYRLPAPWAAGLAARLIPEVFPCCGWCFQAEWVGAHRAPPFLPCPCLTLRALGVSTSADKGYSLQGQVLSLFSAGPRWQLLASGLPSASLWDLCLPGISCLASAGGASLWGRSLPPALSSSPEAAALPGWAQEAPCRHMMGRGCPYPPPRGYSPVSGHVSPGLSPGCWFLFCGAQTSVKHTDVGKMKNCGPTGLNPMGGGIFIQEFGLVCPQDGNREAPSTLVMLMSFSLLEVFRDKSYVYLRQPENGNIGC</sequence>
<proteinExistence type="predicted"/>
<dbReference type="Ensembl" id="ENSPPAT00000015003.1">
    <property type="protein sequence ID" value="ENSPPAP00000003256.1"/>
    <property type="gene ID" value="ENSPPAG00000013704.1"/>
</dbReference>
<dbReference type="OMA" id="WAQEAPC"/>
<protein>
    <submittedName>
        <fullName evidence="1">Uncharacterized protein</fullName>
    </submittedName>
</protein>
<dbReference type="GeneTree" id="ENSGT00910000148054"/>
<name>A0A2R8ZDZ8_PANPA</name>
<reference evidence="1" key="2">
    <citation type="submission" date="2025-08" db="UniProtKB">
        <authorList>
            <consortium name="Ensembl"/>
        </authorList>
    </citation>
    <scope>IDENTIFICATION</scope>
</reference>
<dbReference type="Proteomes" id="UP000240080">
    <property type="component" value="Chromosome 17"/>
</dbReference>
<evidence type="ECO:0000313" key="2">
    <source>
        <dbReference type="Proteomes" id="UP000240080"/>
    </source>
</evidence>
<keyword evidence="2" id="KW-1185">Reference proteome</keyword>
<accession>A0A2R8ZDZ8</accession>
<reference evidence="1 2" key="1">
    <citation type="journal article" date="2012" name="Nature">
        <title>The bonobo genome compared with the chimpanzee and human genomes.</title>
        <authorList>
            <person name="Prufer K."/>
            <person name="Munch K."/>
            <person name="Hellmann I."/>
            <person name="Akagi K."/>
            <person name="Miller J.R."/>
            <person name="Walenz B."/>
            <person name="Koren S."/>
            <person name="Sutton G."/>
            <person name="Kodira C."/>
            <person name="Winer R."/>
            <person name="Knight J.R."/>
            <person name="Mullikin J.C."/>
            <person name="Meader S.J."/>
            <person name="Ponting C.P."/>
            <person name="Lunter G."/>
            <person name="Higashino S."/>
            <person name="Hobolth A."/>
            <person name="Dutheil J."/>
            <person name="Karakoc E."/>
            <person name="Alkan C."/>
            <person name="Sajjadian S."/>
            <person name="Catacchio C.R."/>
            <person name="Ventura M."/>
            <person name="Marques-Bonet T."/>
            <person name="Eichler E.E."/>
            <person name="Andre C."/>
            <person name="Atencia R."/>
            <person name="Mugisha L."/>
            <person name="Junhold J."/>
            <person name="Patterson N."/>
            <person name="Siebauer M."/>
            <person name="Good J.M."/>
            <person name="Fischer A."/>
            <person name="Ptak S.E."/>
            <person name="Lachmann M."/>
            <person name="Symer D.E."/>
            <person name="Mailund T."/>
            <person name="Schierup M.H."/>
            <person name="Andres A.M."/>
            <person name="Kelso J."/>
            <person name="Paabo S."/>
        </authorList>
    </citation>
    <scope>NUCLEOTIDE SEQUENCE [LARGE SCALE GENOMIC DNA]</scope>
</reference>
<dbReference type="AlphaFoldDB" id="A0A2R8ZDZ8"/>
<organism evidence="1 2">
    <name type="scientific">Pan paniscus</name>
    <name type="common">Pygmy chimpanzee</name>
    <name type="synonym">Bonobo</name>
    <dbReference type="NCBI Taxonomy" id="9597"/>
    <lineage>
        <taxon>Eukaryota</taxon>
        <taxon>Metazoa</taxon>
        <taxon>Chordata</taxon>
        <taxon>Craniata</taxon>
        <taxon>Vertebrata</taxon>
        <taxon>Euteleostomi</taxon>
        <taxon>Mammalia</taxon>
        <taxon>Eutheria</taxon>
        <taxon>Euarchontoglires</taxon>
        <taxon>Primates</taxon>
        <taxon>Haplorrhini</taxon>
        <taxon>Catarrhini</taxon>
        <taxon>Hominidae</taxon>
        <taxon>Pan</taxon>
    </lineage>
</organism>
<dbReference type="EMBL" id="AJFE02109968">
    <property type="status" value="NOT_ANNOTATED_CDS"/>
    <property type="molecule type" value="Genomic_DNA"/>
</dbReference>
<dbReference type="Bgee" id="ENSPPAG00000013704">
    <property type="expression patterns" value="Expressed in prefrontal cortex and 6 other cell types or tissues"/>
</dbReference>